<dbReference type="PANTHER" id="PTHR12835">
    <property type="entry name" value="BIOTIN PROTEIN LIGASE"/>
    <property type="match status" value="1"/>
</dbReference>
<dbReference type="CDD" id="cd16442">
    <property type="entry name" value="BPL"/>
    <property type="match status" value="1"/>
</dbReference>
<dbReference type="Proteomes" id="UP000191820">
    <property type="component" value="Chromosome"/>
</dbReference>
<feature type="binding site" evidence="6">
    <location>
        <begin position="116"/>
        <end position="118"/>
    </location>
    <ligand>
        <name>biotin</name>
        <dbReference type="ChEBI" id="CHEBI:57586"/>
    </ligand>
</feature>
<dbReference type="InterPro" id="IPR036388">
    <property type="entry name" value="WH-like_DNA-bd_sf"/>
</dbReference>
<dbReference type="SUPFAM" id="SSF46785">
    <property type="entry name" value="Winged helix' DNA-binding domain"/>
    <property type="match status" value="1"/>
</dbReference>
<evidence type="ECO:0000313" key="8">
    <source>
        <dbReference type="EMBL" id="ARD24242.1"/>
    </source>
</evidence>
<gene>
    <name evidence="6" type="primary">birA</name>
    <name evidence="8" type="ORF">SJ2017_4013</name>
</gene>
<dbReference type="InterPro" id="IPR036390">
    <property type="entry name" value="WH_DNA-bd_sf"/>
</dbReference>
<evidence type="ECO:0000259" key="7">
    <source>
        <dbReference type="PROSITE" id="PS51733"/>
    </source>
</evidence>
<keyword evidence="4 6" id="KW-0092">Biotin</keyword>
<dbReference type="InterPro" id="IPR013196">
    <property type="entry name" value="HTH_11"/>
</dbReference>
<keyword evidence="6" id="KW-0804">Transcription</keyword>
<keyword evidence="9" id="KW-1185">Reference proteome</keyword>
<evidence type="ECO:0000256" key="2">
    <source>
        <dbReference type="ARBA" id="ARBA00022741"/>
    </source>
</evidence>
<dbReference type="InterPro" id="IPR004143">
    <property type="entry name" value="BPL_LPL_catalytic"/>
</dbReference>
<evidence type="ECO:0000256" key="4">
    <source>
        <dbReference type="ARBA" id="ARBA00023267"/>
    </source>
</evidence>
<dbReference type="HAMAP" id="MF_00978">
    <property type="entry name" value="Bifunct_BirA"/>
    <property type="match status" value="1"/>
</dbReference>
<name>A0ABM6JPW4_9GAMM</name>
<feature type="binding site" evidence="6">
    <location>
        <begin position="89"/>
        <end position="91"/>
    </location>
    <ligand>
        <name>biotin</name>
        <dbReference type="ChEBI" id="CHEBI:57586"/>
    </ligand>
</feature>
<sequence length="320" mass="35634">MTEHWSKKKQIIKLLDHCRYTSGEMIAQKVGISRTAVNNHIAQLADYGIDIYSVKGKGYKLSKALPLFDESLLINGIEDRCFFFDEIASTNAFLLQHSDELDSGDICIAEYQSAGRGRRGRQWVSPYGQHVYGSLYWRINQGMNAAMGLSLVIACSIVSTLRTFGVEGLGLKWPNDIYKDNKKLAGILIELSGQSMDECNLVIGFGINMSMPAQQAEKIDQPWSDLSSLDTMPDKTNLLLALHKQLKLDLAKFEVFGLTEFIPLWQQYDLFYDKEIELVMSPKSIVGVCKGIDSQGGVILETDGVQTAYIGGEISLRGTL</sequence>
<dbReference type="InterPro" id="IPR008988">
    <property type="entry name" value="Transcriptional_repressor_C"/>
</dbReference>
<proteinExistence type="inferred from homology"/>
<feature type="DNA-binding region" description="H-T-H motif" evidence="6">
    <location>
        <begin position="23"/>
        <end position="42"/>
    </location>
</feature>
<reference evidence="8 9" key="1">
    <citation type="submission" date="2017-03" db="EMBL/GenBank/DDBJ databases">
        <title>Genome sequencing of Shewanella japonica KCTC 22435.</title>
        <authorList>
            <person name="Kim K.M."/>
        </authorList>
    </citation>
    <scope>NUCLEOTIDE SEQUENCE [LARGE SCALE GENOMIC DNA]</scope>
    <source>
        <strain evidence="8 9">KCTC 22435</strain>
    </source>
</reference>
<dbReference type="PROSITE" id="PS51733">
    <property type="entry name" value="BPL_LPL_CATALYTIC"/>
    <property type="match status" value="1"/>
</dbReference>
<keyword evidence="2 6" id="KW-0547">Nucleotide-binding</keyword>
<comment type="catalytic activity">
    <reaction evidence="5 6">
        <text>biotin + L-lysyl-[protein] + ATP = N(6)-biotinyl-L-lysyl-[protein] + AMP + diphosphate + H(+)</text>
        <dbReference type="Rhea" id="RHEA:11756"/>
        <dbReference type="Rhea" id="RHEA-COMP:9752"/>
        <dbReference type="Rhea" id="RHEA-COMP:10505"/>
        <dbReference type="ChEBI" id="CHEBI:15378"/>
        <dbReference type="ChEBI" id="CHEBI:29969"/>
        <dbReference type="ChEBI" id="CHEBI:30616"/>
        <dbReference type="ChEBI" id="CHEBI:33019"/>
        <dbReference type="ChEBI" id="CHEBI:57586"/>
        <dbReference type="ChEBI" id="CHEBI:83144"/>
        <dbReference type="ChEBI" id="CHEBI:456215"/>
        <dbReference type="EC" id="6.3.4.15"/>
    </reaction>
</comment>
<keyword evidence="3 6" id="KW-0067">ATP-binding</keyword>
<keyword evidence="6" id="KW-0805">Transcription regulation</keyword>
<evidence type="ECO:0000256" key="5">
    <source>
        <dbReference type="ARBA" id="ARBA00047846"/>
    </source>
</evidence>
<protein>
    <recommendedName>
        <fullName evidence="6">Bifunctional ligase/repressor BirA</fullName>
    </recommendedName>
    <alternativeName>
        <fullName evidence="6">Biotin operon repressor</fullName>
    </alternativeName>
    <alternativeName>
        <fullName evidence="6">Biotin--[acetyl-CoA-carboxylase] ligase</fullName>
        <ecNumber evidence="6">6.3.4.15</ecNumber>
    </alternativeName>
    <alternativeName>
        <fullName evidence="6">Biotin--protein ligase</fullName>
    </alternativeName>
    <alternativeName>
        <fullName evidence="6">Biotin-[acetyl-CoA carboxylase] synthetase</fullName>
    </alternativeName>
</protein>
<dbReference type="Gene3D" id="1.10.10.10">
    <property type="entry name" value="Winged helix-like DNA-binding domain superfamily/Winged helix DNA-binding domain"/>
    <property type="match status" value="1"/>
</dbReference>
<organism evidence="8 9">
    <name type="scientific">Shewanella japonica</name>
    <dbReference type="NCBI Taxonomy" id="93973"/>
    <lineage>
        <taxon>Bacteria</taxon>
        <taxon>Pseudomonadati</taxon>
        <taxon>Pseudomonadota</taxon>
        <taxon>Gammaproteobacteria</taxon>
        <taxon>Alteromonadales</taxon>
        <taxon>Shewanellaceae</taxon>
        <taxon>Shewanella</taxon>
    </lineage>
</organism>
<evidence type="ECO:0000256" key="3">
    <source>
        <dbReference type="ARBA" id="ARBA00022840"/>
    </source>
</evidence>
<dbReference type="Pfam" id="PF03099">
    <property type="entry name" value="BPL_LplA_LipB"/>
    <property type="match status" value="1"/>
</dbReference>
<feature type="domain" description="BPL/LPL catalytic" evidence="7">
    <location>
        <begin position="66"/>
        <end position="250"/>
    </location>
</feature>
<evidence type="ECO:0000256" key="6">
    <source>
        <dbReference type="HAMAP-Rule" id="MF_00978"/>
    </source>
</evidence>
<dbReference type="Pfam" id="PF08279">
    <property type="entry name" value="HTH_11"/>
    <property type="match status" value="1"/>
</dbReference>
<dbReference type="PANTHER" id="PTHR12835:SF5">
    <property type="entry name" value="BIOTIN--PROTEIN LIGASE"/>
    <property type="match status" value="1"/>
</dbReference>
<feature type="binding site" evidence="6">
    <location>
        <position position="112"/>
    </location>
    <ligand>
        <name>biotin</name>
        <dbReference type="ChEBI" id="CHEBI:57586"/>
    </ligand>
</feature>
<keyword evidence="6" id="KW-0238">DNA-binding</keyword>
<dbReference type="InterPro" id="IPR030855">
    <property type="entry name" value="Bifunct_BirA"/>
</dbReference>
<dbReference type="EC" id="6.3.4.15" evidence="6"/>
<dbReference type="Gene3D" id="3.30.930.10">
    <property type="entry name" value="Bira Bifunctional Protein, Domain 2"/>
    <property type="match status" value="1"/>
</dbReference>
<dbReference type="SUPFAM" id="SSF50037">
    <property type="entry name" value="C-terminal domain of transcriptional repressors"/>
    <property type="match status" value="1"/>
</dbReference>
<dbReference type="SUPFAM" id="SSF55681">
    <property type="entry name" value="Class II aaRS and biotin synthetases"/>
    <property type="match status" value="1"/>
</dbReference>
<dbReference type="NCBIfam" id="NF008847">
    <property type="entry name" value="PRK11886.1-2"/>
    <property type="match status" value="1"/>
</dbReference>
<comment type="function">
    <text evidence="6">Acts both as a biotin--[acetyl-CoA-carboxylase] ligase and a biotin-operon repressor. In the presence of ATP, BirA activates biotin to form the BirA-biotinyl-5'-adenylate (BirA-bio-5'-AMP or holoBirA) complex. HoloBirA can either transfer the biotinyl moiety to the biotin carboxyl carrier protein (BCCP) subunit of acetyl-CoA carboxylase, or bind to the biotin operator site and inhibit transcription of the operon.</text>
</comment>
<dbReference type="Pfam" id="PF02237">
    <property type="entry name" value="BPL_C"/>
    <property type="match status" value="1"/>
</dbReference>
<evidence type="ECO:0000313" key="9">
    <source>
        <dbReference type="Proteomes" id="UP000191820"/>
    </source>
</evidence>
<keyword evidence="6" id="KW-0678">Repressor</keyword>
<dbReference type="InterPro" id="IPR003142">
    <property type="entry name" value="BPL_C"/>
</dbReference>
<dbReference type="InterPro" id="IPR004408">
    <property type="entry name" value="Biotin_CoA_COase_ligase"/>
</dbReference>
<dbReference type="EMBL" id="CP020472">
    <property type="protein sequence ID" value="ARD24242.1"/>
    <property type="molecule type" value="Genomic_DNA"/>
</dbReference>
<dbReference type="GO" id="GO:0016874">
    <property type="term" value="F:ligase activity"/>
    <property type="evidence" value="ECO:0007669"/>
    <property type="project" value="UniProtKB-KW"/>
</dbReference>
<keyword evidence="1 6" id="KW-0436">Ligase</keyword>
<comment type="similarity">
    <text evidence="6">Belongs to the biotin--protein ligase family.</text>
</comment>
<dbReference type="InterPro" id="IPR045864">
    <property type="entry name" value="aa-tRNA-synth_II/BPL/LPL"/>
</dbReference>
<dbReference type="NCBIfam" id="NF008850">
    <property type="entry name" value="PRK11886.1-5"/>
    <property type="match status" value="1"/>
</dbReference>
<evidence type="ECO:0000256" key="1">
    <source>
        <dbReference type="ARBA" id="ARBA00022598"/>
    </source>
</evidence>
<dbReference type="RefSeq" id="WP_080917163.1">
    <property type="nucleotide sequence ID" value="NZ_CP020472.1"/>
</dbReference>
<dbReference type="Gene3D" id="2.30.30.100">
    <property type="match status" value="1"/>
</dbReference>
<feature type="binding site" evidence="6">
    <location>
        <position position="183"/>
    </location>
    <ligand>
        <name>biotin</name>
        <dbReference type="ChEBI" id="CHEBI:57586"/>
    </ligand>
</feature>
<accession>A0ABM6JPW4</accession>
<dbReference type="NCBIfam" id="TIGR00121">
    <property type="entry name" value="birA_ligase"/>
    <property type="match status" value="1"/>
</dbReference>